<feature type="region of interest" description="Disordered" evidence="1">
    <location>
        <begin position="185"/>
        <end position="205"/>
    </location>
</feature>
<evidence type="ECO:0000256" key="1">
    <source>
        <dbReference type="SAM" id="MobiDB-lite"/>
    </source>
</evidence>
<dbReference type="RefSeq" id="XP_024716488.1">
    <property type="nucleotide sequence ID" value="XM_024861420.1"/>
</dbReference>
<dbReference type="PANTHER" id="PTHR32428:SF2">
    <property type="entry name" value="TARGET OF RAPAMYCIN COMPLEX 2 SUBUNIT BIT61-RELATED"/>
    <property type="match status" value="1"/>
</dbReference>
<feature type="region of interest" description="Disordered" evidence="1">
    <location>
        <begin position="241"/>
        <end position="303"/>
    </location>
</feature>
<feature type="compositionally biased region" description="Basic and acidic residues" evidence="1">
    <location>
        <begin position="776"/>
        <end position="786"/>
    </location>
</feature>
<dbReference type="GO" id="GO:0038203">
    <property type="term" value="P:TORC2 signaling"/>
    <property type="evidence" value="ECO:0007669"/>
    <property type="project" value="TreeGrafter"/>
</dbReference>
<protein>
    <recommendedName>
        <fullName evidence="4">HbrB-like protein</fullName>
    </recommendedName>
</protein>
<feature type="compositionally biased region" description="Basic and acidic residues" evidence="1">
    <location>
        <begin position="256"/>
        <end position="274"/>
    </location>
</feature>
<feature type="region of interest" description="Disordered" evidence="1">
    <location>
        <begin position="849"/>
        <end position="872"/>
    </location>
</feature>
<feature type="compositionally biased region" description="Polar residues" evidence="1">
    <location>
        <begin position="698"/>
        <end position="707"/>
    </location>
</feature>
<feature type="compositionally biased region" description="Basic and acidic residues" evidence="1">
    <location>
        <begin position="419"/>
        <end position="443"/>
    </location>
</feature>
<proteinExistence type="predicted"/>
<feature type="compositionally biased region" description="Gly residues" evidence="1">
    <location>
        <begin position="717"/>
        <end position="726"/>
    </location>
</feature>
<feature type="compositionally biased region" description="Polar residues" evidence="1">
    <location>
        <begin position="379"/>
        <end position="413"/>
    </location>
</feature>
<dbReference type="PANTHER" id="PTHR32428">
    <property type="entry name" value="TARGET OF RAPAMYCIN COMPLEX 2 SUBUNIT BIT61-RELATED"/>
    <property type="match status" value="1"/>
</dbReference>
<dbReference type="AlphaFoldDB" id="A0A2T3APA8"/>
<feature type="compositionally biased region" description="Basic residues" evidence="1">
    <location>
        <begin position="120"/>
        <end position="131"/>
    </location>
</feature>
<sequence>MSQTPGQPTRAPGSFSPAIPASTSTIPRRPVQRIASSPDEEAGPLTVAKQRAPALQNAPAPPRPLYAASAQANTSTSSLQNFSRPTPTPLRTDLPQTQTQRAGSPLTASAKSPDSSVHGTPHRGHGRKHSKTQGSFEPYLPTAAFSNMGNMGNLDKALSASQIAAQAAMQHQAQHVRQRSQTIPIPEDTKSNTGRSMRAPTSPPLLNLTEASAPREPSFGGQIYHNGLLGGHGAAQTAANAAFPKSPGSSPVLPPTDHEQHRLQAEKPKAEKPKVKLFSRPARIGISKDKDGKAGALPSPSKMASYSLGALSRGNASTNNLADNLSSAASIYSMANSSSATIRADQPEKEKDKEKKHHFLSRQKHKLSSKDDYHLPLSSAASNSKPVDPSAPSSLYNFNLPQSPGPNSTSFAKSMSGLDLRHGGRALREKKKEEKGDALRETELSYQNSNDWPGPSSLGSAGASSHLASATGPFGHPTAATDIQDFAKFGLANMGPDDAWPCLKAKLLVIFEGEDLRLPVEDFNRLVSTHFQRCLQKRAPNIIIDDLRDLLTTGFSLLDQTLRRTPDERLIPHLVEMWLFTFTSILPYVQAVFLPLDLEFSGNGPLMSPEQAREFWGALPASTASYIGTSVPASQGLEVRRIVLIAYRDTIILPRFDTLKTLFSRLSLDSIALSIPSSDTLSTSPDSFSNISGGRPSTAMSLDPSQASYGSQSTTLLGGGSSGDGSGNRSRTISNVSHGSDSILSGLGINVPPPPARPFTPSSTHPFAQTSHGNRGARERNVEDSSNRVTELVGRMLQCMSVLSSVGGTPGSASTGAGADQDSQQKMEELCRGLKLNWLGRGRMGRNRRGLVGARVPGGSKGQESRPEGITV</sequence>
<organism evidence="2 3">
    <name type="scientific">Amorphotheca resinae ATCC 22711</name>
    <dbReference type="NCBI Taxonomy" id="857342"/>
    <lineage>
        <taxon>Eukaryota</taxon>
        <taxon>Fungi</taxon>
        <taxon>Dikarya</taxon>
        <taxon>Ascomycota</taxon>
        <taxon>Pezizomycotina</taxon>
        <taxon>Leotiomycetes</taxon>
        <taxon>Helotiales</taxon>
        <taxon>Amorphothecaceae</taxon>
        <taxon>Amorphotheca</taxon>
    </lineage>
</organism>
<dbReference type="EMBL" id="KZ679020">
    <property type="protein sequence ID" value="PSS06758.1"/>
    <property type="molecule type" value="Genomic_DNA"/>
</dbReference>
<feature type="region of interest" description="Disordered" evidence="1">
    <location>
        <begin position="1"/>
        <end position="138"/>
    </location>
</feature>
<evidence type="ECO:0000313" key="2">
    <source>
        <dbReference type="EMBL" id="PSS06758.1"/>
    </source>
</evidence>
<dbReference type="Proteomes" id="UP000241818">
    <property type="component" value="Unassembled WGS sequence"/>
</dbReference>
<feature type="compositionally biased region" description="Polar residues" evidence="1">
    <location>
        <begin position="732"/>
        <end position="743"/>
    </location>
</feature>
<dbReference type="GO" id="GO:0031932">
    <property type="term" value="C:TORC2 complex"/>
    <property type="evidence" value="ECO:0007669"/>
    <property type="project" value="TreeGrafter"/>
</dbReference>
<feature type="compositionally biased region" description="Polar residues" evidence="1">
    <location>
        <begin position="106"/>
        <end position="118"/>
    </location>
</feature>
<evidence type="ECO:0000313" key="3">
    <source>
        <dbReference type="Proteomes" id="UP000241818"/>
    </source>
</evidence>
<dbReference type="InParanoid" id="A0A2T3APA8"/>
<feature type="compositionally biased region" description="Low complexity" evidence="1">
    <location>
        <begin position="89"/>
        <end position="101"/>
    </location>
</feature>
<gene>
    <name evidence="2" type="ORF">M430DRAFT_111197</name>
</gene>
<evidence type="ECO:0008006" key="4">
    <source>
        <dbReference type="Google" id="ProtNLM"/>
    </source>
</evidence>
<feature type="compositionally biased region" description="Basic residues" evidence="1">
    <location>
        <begin position="354"/>
        <end position="367"/>
    </location>
</feature>
<dbReference type="Pfam" id="PF08539">
    <property type="entry name" value="HbrB"/>
    <property type="match status" value="1"/>
</dbReference>
<feature type="compositionally biased region" description="Low complexity" evidence="1">
    <location>
        <begin position="67"/>
        <end position="78"/>
    </location>
</feature>
<feature type="region of interest" description="Disordered" evidence="1">
    <location>
        <begin position="679"/>
        <end position="787"/>
    </location>
</feature>
<feature type="compositionally biased region" description="Basic and acidic residues" evidence="1">
    <location>
        <begin position="863"/>
        <end position="872"/>
    </location>
</feature>
<dbReference type="STRING" id="857342.A0A2T3APA8"/>
<keyword evidence="3" id="KW-1185">Reference proteome</keyword>
<reference evidence="2 3" key="1">
    <citation type="journal article" date="2018" name="New Phytol.">
        <title>Comparative genomics and transcriptomics depict ericoid mycorrhizal fungi as versatile saprotrophs and plant mutualists.</title>
        <authorList>
            <person name="Martino E."/>
            <person name="Morin E."/>
            <person name="Grelet G.A."/>
            <person name="Kuo A."/>
            <person name="Kohler A."/>
            <person name="Daghino S."/>
            <person name="Barry K.W."/>
            <person name="Cichocki N."/>
            <person name="Clum A."/>
            <person name="Dockter R.B."/>
            <person name="Hainaut M."/>
            <person name="Kuo R.C."/>
            <person name="LaButti K."/>
            <person name="Lindahl B.D."/>
            <person name="Lindquist E.A."/>
            <person name="Lipzen A."/>
            <person name="Khouja H.R."/>
            <person name="Magnuson J."/>
            <person name="Murat C."/>
            <person name="Ohm R.A."/>
            <person name="Singer S.W."/>
            <person name="Spatafora J.W."/>
            <person name="Wang M."/>
            <person name="Veneault-Fourrey C."/>
            <person name="Henrissat B."/>
            <person name="Grigoriev I.V."/>
            <person name="Martin F.M."/>
            <person name="Perotto S."/>
        </authorList>
    </citation>
    <scope>NUCLEOTIDE SEQUENCE [LARGE SCALE GENOMIC DNA]</scope>
    <source>
        <strain evidence="2 3">ATCC 22711</strain>
    </source>
</reference>
<dbReference type="InterPro" id="IPR013745">
    <property type="entry name" value="Bit61/PRR5"/>
</dbReference>
<dbReference type="OrthoDB" id="2290221at2759"/>
<feature type="region of interest" description="Disordered" evidence="1">
    <location>
        <begin position="340"/>
        <end position="469"/>
    </location>
</feature>
<name>A0A2T3APA8_AMORE</name>
<feature type="compositionally biased region" description="Polar residues" evidence="1">
    <location>
        <begin position="762"/>
        <end position="773"/>
    </location>
</feature>
<dbReference type="GeneID" id="36569501"/>
<feature type="compositionally biased region" description="Low complexity" evidence="1">
    <location>
        <begin position="456"/>
        <end position="469"/>
    </location>
</feature>
<accession>A0A2T3APA8</accession>
<feature type="compositionally biased region" description="Low complexity" evidence="1">
    <location>
        <begin position="679"/>
        <end position="689"/>
    </location>
</feature>